<accession>A0A0W7WKJ3</accession>
<protein>
    <submittedName>
        <fullName evidence="2">Uncharacterized protein</fullName>
    </submittedName>
</protein>
<evidence type="ECO:0000313" key="2">
    <source>
        <dbReference type="EMBL" id="KUF11099.1"/>
    </source>
</evidence>
<dbReference type="STRING" id="1685382.AVJ23_08555"/>
<reference evidence="2 3" key="1">
    <citation type="submission" date="2015-12" db="EMBL/GenBank/DDBJ databases">
        <authorList>
            <person name="Shamseldin A."/>
            <person name="Moawad H."/>
            <person name="Abd El-Rahim W.M."/>
            <person name="Sadowsky M.J."/>
        </authorList>
    </citation>
    <scope>NUCLEOTIDE SEQUENCE [LARGE SCALE GENOMIC DNA]</scope>
    <source>
        <strain evidence="2 3">SJ5A-1</strain>
    </source>
</reference>
<name>A0A0W7WKJ3_9RHOB</name>
<keyword evidence="3" id="KW-1185">Reference proteome</keyword>
<evidence type="ECO:0000256" key="1">
    <source>
        <dbReference type="SAM" id="MobiDB-lite"/>
    </source>
</evidence>
<organism evidence="2 3">
    <name type="scientific">Pseudoponticoccus marisrubri</name>
    <dbReference type="NCBI Taxonomy" id="1685382"/>
    <lineage>
        <taxon>Bacteria</taxon>
        <taxon>Pseudomonadati</taxon>
        <taxon>Pseudomonadota</taxon>
        <taxon>Alphaproteobacteria</taxon>
        <taxon>Rhodobacterales</taxon>
        <taxon>Roseobacteraceae</taxon>
        <taxon>Pseudoponticoccus</taxon>
    </lineage>
</organism>
<proteinExistence type="predicted"/>
<gene>
    <name evidence="2" type="ORF">AVJ23_08555</name>
</gene>
<comment type="caution">
    <text evidence="2">The sequence shown here is derived from an EMBL/GenBank/DDBJ whole genome shotgun (WGS) entry which is preliminary data.</text>
</comment>
<evidence type="ECO:0000313" key="3">
    <source>
        <dbReference type="Proteomes" id="UP000054396"/>
    </source>
</evidence>
<dbReference type="EMBL" id="LPXO01000004">
    <property type="protein sequence ID" value="KUF11099.1"/>
    <property type="molecule type" value="Genomic_DNA"/>
</dbReference>
<feature type="region of interest" description="Disordered" evidence="1">
    <location>
        <begin position="62"/>
        <end position="107"/>
    </location>
</feature>
<dbReference type="Proteomes" id="UP000054396">
    <property type="component" value="Unassembled WGS sequence"/>
</dbReference>
<sequence>MAMELISTFTRPAARIRRAPPRRIAGPTPRPGRGEMLSLLIATAAGALLTGGMATLIMMSGPVHASPTQPAETPLLPRQARLESWAETPAGPNASRPGTPPDAPWPGLRALSLPPVCTCTLPAHNGD</sequence>
<dbReference type="RefSeq" id="WP_058861763.1">
    <property type="nucleotide sequence ID" value="NZ_LPXO01000004.1"/>
</dbReference>
<dbReference type="AlphaFoldDB" id="A0A0W7WKJ3"/>